<accession>A0A9D5CF19</accession>
<dbReference type="SUPFAM" id="SSF53901">
    <property type="entry name" value="Thiolase-like"/>
    <property type="match status" value="2"/>
</dbReference>
<dbReference type="PANTHER" id="PTHR11877:SF10">
    <property type="entry name" value="TYPE III POLYKETIDE SYNTHASE B"/>
    <property type="match status" value="1"/>
</dbReference>
<dbReference type="Pfam" id="PF00195">
    <property type="entry name" value="Chal_sti_synt_N"/>
    <property type="match status" value="1"/>
</dbReference>
<dbReference type="PIRSF" id="PIRSF000451">
    <property type="entry name" value="PKS_III"/>
    <property type="match status" value="1"/>
</dbReference>
<evidence type="ECO:0000259" key="5">
    <source>
        <dbReference type="Pfam" id="PF02797"/>
    </source>
</evidence>
<dbReference type="OrthoDB" id="329835at2759"/>
<comment type="caution">
    <text evidence="6">The sequence shown here is derived from an EMBL/GenBank/DDBJ whole genome shotgun (WGS) entry which is preliminary data.</text>
</comment>
<feature type="active site" description="Acyl-thioester intermediate" evidence="2">
    <location>
        <position position="165"/>
    </location>
</feature>
<dbReference type="Pfam" id="PF02797">
    <property type="entry name" value="Chal_sti_synt_C"/>
    <property type="match status" value="1"/>
</dbReference>
<dbReference type="InterPro" id="IPR001099">
    <property type="entry name" value="Chalcone/stilbene_synt_N"/>
</dbReference>
<evidence type="ECO:0000313" key="6">
    <source>
        <dbReference type="EMBL" id="KAJ0971020.1"/>
    </source>
</evidence>
<dbReference type="GO" id="GO:0016747">
    <property type="term" value="F:acyltransferase activity, transferring groups other than amino-acyl groups"/>
    <property type="evidence" value="ECO:0007669"/>
    <property type="project" value="InterPro"/>
</dbReference>
<dbReference type="GO" id="GO:0030639">
    <property type="term" value="P:polyketide biosynthetic process"/>
    <property type="evidence" value="ECO:0007669"/>
    <property type="project" value="TreeGrafter"/>
</dbReference>
<keyword evidence="7" id="KW-1185">Reference proteome</keyword>
<comment type="similarity">
    <text evidence="1 3">Belongs to the thiolase-like superfamily. Chalcone/stilbene synthases family.</text>
</comment>
<evidence type="ECO:0000256" key="3">
    <source>
        <dbReference type="RuleBase" id="RU003633"/>
    </source>
</evidence>
<keyword evidence="3" id="KW-0012">Acyltransferase</keyword>
<reference evidence="6" key="2">
    <citation type="journal article" date="2022" name="Hortic Res">
        <title>The genome of Dioscorea zingiberensis sheds light on the biosynthesis, origin and evolution of the medicinally important diosgenin saponins.</title>
        <authorList>
            <person name="Li Y."/>
            <person name="Tan C."/>
            <person name="Li Z."/>
            <person name="Guo J."/>
            <person name="Li S."/>
            <person name="Chen X."/>
            <person name="Wang C."/>
            <person name="Dai X."/>
            <person name="Yang H."/>
            <person name="Song W."/>
            <person name="Hou L."/>
            <person name="Xu J."/>
            <person name="Tong Z."/>
            <person name="Xu A."/>
            <person name="Yuan X."/>
            <person name="Wang W."/>
            <person name="Yang Q."/>
            <person name="Chen L."/>
            <person name="Sun Z."/>
            <person name="Wang K."/>
            <person name="Pan B."/>
            <person name="Chen J."/>
            <person name="Bao Y."/>
            <person name="Liu F."/>
            <person name="Qi X."/>
            <person name="Gang D.R."/>
            <person name="Wen J."/>
            <person name="Li J."/>
        </authorList>
    </citation>
    <scope>NUCLEOTIDE SEQUENCE</scope>
    <source>
        <strain evidence="6">Dzin_1.0</strain>
    </source>
</reference>
<dbReference type="InterPro" id="IPR011141">
    <property type="entry name" value="Polyketide_synthase_type-III"/>
</dbReference>
<dbReference type="FunFam" id="3.40.47.10:FF:000014">
    <property type="entry name" value="Chalcone synthase 1"/>
    <property type="match status" value="1"/>
</dbReference>
<dbReference type="PANTHER" id="PTHR11877">
    <property type="entry name" value="HYDROXYMETHYLGLUTARYL-COA SYNTHASE"/>
    <property type="match status" value="1"/>
</dbReference>
<keyword evidence="3" id="KW-0808">Transferase</keyword>
<evidence type="ECO:0000256" key="1">
    <source>
        <dbReference type="ARBA" id="ARBA00005531"/>
    </source>
</evidence>
<reference evidence="6" key="1">
    <citation type="submission" date="2021-03" db="EMBL/GenBank/DDBJ databases">
        <authorList>
            <person name="Li Z."/>
            <person name="Yang C."/>
        </authorList>
    </citation>
    <scope>NUCLEOTIDE SEQUENCE</scope>
    <source>
        <strain evidence="6">Dzin_1.0</strain>
        <tissue evidence="6">Leaf</tissue>
    </source>
</reference>
<feature type="domain" description="Chalcone/stilbene synthase N-terminal" evidence="4">
    <location>
        <begin position="11"/>
        <end position="229"/>
    </location>
</feature>
<evidence type="ECO:0008006" key="8">
    <source>
        <dbReference type="Google" id="ProtNLM"/>
    </source>
</evidence>
<dbReference type="CDD" id="cd00831">
    <property type="entry name" value="CHS_like"/>
    <property type="match status" value="1"/>
</dbReference>
<gene>
    <name evidence="6" type="ORF">J5N97_018979</name>
</gene>
<dbReference type="AlphaFoldDB" id="A0A9D5CF19"/>
<evidence type="ECO:0000256" key="2">
    <source>
        <dbReference type="PIRSR" id="PIRSR000451-1"/>
    </source>
</evidence>
<protein>
    <recommendedName>
        <fullName evidence="8">Chalcone synthase</fullName>
    </recommendedName>
</protein>
<feature type="domain" description="Chalcone/stilbene synthase C-terminal" evidence="5">
    <location>
        <begin position="239"/>
        <end position="386"/>
    </location>
</feature>
<dbReference type="InterPro" id="IPR016039">
    <property type="entry name" value="Thiolase-like"/>
</dbReference>
<dbReference type="EMBL" id="JAGGNH010000005">
    <property type="protein sequence ID" value="KAJ0971020.1"/>
    <property type="molecule type" value="Genomic_DNA"/>
</dbReference>
<dbReference type="Gene3D" id="3.40.47.10">
    <property type="match status" value="2"/>
</dbReference>
<organism evidence="6 7">
    <name type="scientific">Dioscorea zingiberensis</name>
    <dbReference type="NCBI Taxonomy" id="325984"/>
    <lineage>
        <taxon>Eukaryota</taxon>
        <taxon>Viridiplantae</taxon>
        <taxon>Streptophyta</taxon>
        <taxon>Embryophyta</taxon>
        <taxon>Tracheophyta</taxon>
        <taxon>Spermatophyta</taxon>
        <taxon>Magnoliopsida</taxon>
        <taxon>Liliopsida</taxon>
        <taxon>Dioscoreales</taxon>
        <taxon>Dioscoreaceae</taxon>
        <taxon>Dioscorea</taxon>
    </lineage>
</organism>
<name>A0A9D5CF19_9LILI</name>
<dbReference type="InterPro" id="IPR012328">
    <property type="entry name" value="Chalcone/stilbene_synt_C"/>
</dbReference>
<evidence type="ECO:0000259" key="4">
    <source>
        <dbReference type="Pfam" id="PF00195"/>
    </source>
</evidence>
<sequence length="389" mass="42648">MGSIEEVKAMKKYESQGKATILALGKAFPSQLVMQDSLVDGYFKNTNCNDPELKQKLTRLCKTTTVKTRYVVMNNEILEQYPELAADGIPTIKQRLEISNKAVTEMAIDAANSCILKWGRPADAITHLVYVSSSEARFPGGDLHLARALGLSPDVRRTSLYFMGCSGGVAGLRAAKDIAENNPGSRVLLATSETTVVGYRPPSHDRPYDLVGVALFGDGAGAVIVGAEPVVGVETPLFELFGAMQCFLPGTEKTIDGRLTENGINFKLGRELPQIIEDNVEEFCEKLVGGIEWKGEERRKYDEMFWAVHPGGPAILDRVEKRLGLSPEKLGASRRALRDYGNASSNTIVYVLEYMVEESKKKRECEWGFMLAFGPGVTFEGILARNLVG</sequence>
<proteinExistence type="inferred from homology"/>
<dbReference type="Proteomes" id="UP001085076">
    <property type="component" value="Miscellaneous, Linkage group lg05"/>
</dbReference>
<evidence type="ECO:0000313" key="7">
    <source>
        <dbReference type="Proteomes" id="UP001085076"/>
    </source>
</evidence>
<dbReference type="FunFam" id="3.40.47.10:FF:000025">
    <property type="entry name" value="Chalcone synthase 2"/>
    <property type="match status" value="1"/>
</dbReference>